<evidence type="ECO:0000313" key="3">
    <source>
        <dbReference type="WBParaSite" id="GPLIN_000475600"/>
    </source>
</evidence>
<keyword evidence="2" id="KW-1185">Reference proteome</keyword>
<accession>A0A183BVW8</accession>
<evidence type="ECO:0000256" key="1">
    <source>
        <dbReference type="SAM" id="MobiDB-lite"/>
    </source>
</evidence>
<evidence type="ECO:0000313" key="2">
    <source>
        <dbReference type="Proteomes" id="UP000050741"/>
    </source>
</evidence>
<dbReference type="AlphaFoldDB" id="A0A183BVW8"/>
<feature type="compositionally biased region" description="Polar residues" evidence="1">
    <location>
        <begin position="1"/>
        <end position="28"/>
    </location>
</feature>
<proteinExistence type="predicted"/>
<organism evidence="2 3">
    <name type="scientific">Globodera pallida</name>
    <name type="common">Potato cyst nematode worm</name>
    <name type="synonym">Heterodera pallida</name>
    <dbReference type="NCBI Taxonomy" id="36090"/>
    <lineage>
        <taxon>Eukaryota</taxon>
        <taxon>Metazoa</taxon>
        <taxon>Ecdysozoa</taxon>
        <taxon>Nematoda</taxon>
        <taxon>Chromadorea</taxon>
        <taxon>Rhabditida</taxon>
        <taxon>Tylenchina</taxon>
        <taxon>Tylenchomorpha</taxon>
        <taxon>Tylenchoidea</taxon>
        <taxon>Heteroderidae</taxon>
        <taxon>Heteroderinae</taxon>
        <taxon>Globodera</taxon>
    </lineage>
</organism>
<protein>
    <submittedName>
        <fullName evidence="3">Uncharacterized protein</fullName>
    </submittedName>
</protein>
<reference evidence="3" key="2">
    <citation type="submission" date="2016-06" db="UniProtKB">
        <authorList>
            <consortium name="WormBaseParasite"/>
        </authorList>
    </citation>
    <scope>IDENTIFICATION</scope>
</reference>
<dbReference type="Proteomes" id="UP000050741">
    <property type="component" value="Unassembled WGS sequence"/>
</dbReference>
<dbReference type="WBParaSite" id="GPLIN_000475600">
    <property type="protein sequence ID" value="GPLIN_000475600"/>
    <property type="gene ID" value="GPLIN_000475600"/>
</dbReference>
<reference evidence="2" key="1">
    <citation type="submission" date="2014-05" db="EMBL/GenBank/DDBJ databases">
        <title>The genome and life-stage specific transcriptomes of Globodera pallida elucidate key aspects of plant parasitism by a cyst nematode.</title>
        <authorList>
            <person name="Cotton J.A."/>
            <person name="Lilley C.J."/>
            <person name="Jones L.M."/>
            <person name="Kikuchi T."/>
            <person name="Reid A.J."/>
            <person name="Thorpe P."/>
            <person name="Tsai I.J."/>
            <person name="Beasley H."/>
            <person name="Blok V."/>
            <person name="Cock P.J.A."/>
            <person name="Van den Akker S.E."/>
            <person name="Holroyd N."/>
            <person name="Hunt M."/>
            <person name="Mantelin S."/>
            <person name="Naghra H."/>
            <person name="Pain A."/>
            <person name="Palomares-Rius J.E."/>
            <person name="Zarowiecki M."/>
            <person name="Berriman M."/>
            <person name="Jones J.T."/>
            <person name="Urwin P.E."/>
        </authorList>
    </citation>
    <scope>NUCLEOTIDE SEQUENCE [LARGE SCALE GENOMIC DNA]</scope>
    <source>
        <strain evidence="2">Lindley</strain>
    </source>
</reference>
<name>A0A183BVW8_GLOPA</name>
<feature type="region of interest" description="Disordered" evidence="1">
    <location>
        <begin position="1"/>
        <end position="50"/>
    </location>
</feature>
<feature type="compositionally biased region" description="Polar residues" evidence="1">
    <location>
        <begin position="35"/>
        <end position="50"/>
    </location>
</feature>
<sequence>MIPEFTTNFSEYRSNNQQMDAHIQQQPAQRHEGDSSSSRFTFSIPFDSTA</sequence>